<feature type="region of interest" description="Disordered" evidence="1">
    <location>
        <begin position="359"/>
        <end position="397"/>
    </location>
</feature>
<gene>
    <name evidence="2" type="ORF">PT974_00881</name>
</gene>
<dbReference type="Proteomes" id="UP001338125">
    <property type="component" value="Unassembled WGS sequence"/>
</dbReference>
<protein>
    <submittedName>
        <fullName evidence="2">Uncharacterized protein</fullName>
    </submittedName>
</protein>
<evidence type="ECO:0000256" key="1">
    <source>
        <dbReference type="SAM" id="MobiDB-lite"/>
    </source>
</evidence>
<comment type="caution">
    <text evidence="2">The sequence shown here is derived from an EMBL/GenBank/DDBJ whole genome shotgun (WGS) entry which is preliminary data.</text>
</comment>
<organism evidence="2 3">
    <name type="scientific">Cladobotryum mycophilum</name>
    <dbReference type="NCBI Taxonomy" id="491253"/>
    <lineage>
        <taxon>Eukaryota</taxon>
        <taxon>Fungi</taxon>
        <taxon>Dikarya</taxon>
        <taxon>Ascomycota</taxon>
        <taxon>Pezizomycotina</taxon>
        <taxon>Sordariomycetes</taxon>
        <taxon>Hypocreomycetidae</taxon>
        <taxon>Hypocreales</taxon>
        <taxon>Hypocreaceae</taxon>
        <taxon>Cladobotryum</taxon>
    </lineage>
</organism>
<dbReference type="EMBL" id="JAVFKD010000001">
    <property type="protein sequence ID" value="KAK5998502.1"/>
    <property type="molecule type" value="Genomic_DNA"/>
</dbReference>
<reference evidence="2 3" key="1">
    <citation type="submission" date="2024-01" db="EMBL/GenBank/DDBJ databases">
        <title>Complete genome of Cladobotryum mycophilum ATHUM6906.</title>
        <authorList>
            <person name="Christinaki A.C."/>
            <person name="Myridakis A.I."/>
            <person name="Kouvelis V.N."/>
        </authorList>
    </citation>
    <scope>NUCLEOTIDE SEQUENCE [LARGE SCALE GENOMIC DNA]</scope>
    <source>
        <strain evidence="2 3">ATHUM6906</strain>
    </source>
</reference>
<keyword evidence="3" id="KW-1185">Reference proteome</keyword>
<name>A0ABR0T249_9HYPO</name>
<proteinExistence type="predicted"/>
<evidence type="ECO:0000313" key="2">
    <source>
        <dbReference type="EMBL" id="KAK5998502.1"/>
    </source>
</evidence>
<sequence>MRDLCEASEDEKTLLQYETDATRGIQSEILALPSYYNAAAEINESTASPCPKAPSSKQNTLPPIIVHAPTTRPCLLVPKITVTSDSTRLYEGQKHLWAAIEVTGQVRPASLGIVDADTQQPKDCSFEFGCLYDLAVEVLPAAETSVAQIIGHQAFPANIYPGSSVLLLVRMNLNGGLLSPRRHTHTRQRSDELIEDLENQLGDAPVGYMEIHMSYSHPAFTHYVGPEATAGISSVHSRVQTTAIATLKRHNALSPWSQRPASVPDQLLRVMERHWGVEKATEVIRKILSSYTTPRKPMMTRPESPLDRSNLSEMQSIASASPRVPIRQASLATDTALRAPTPIKGYWADVRRAALGSTPALQPIHGNTSVSDIGSGVRKTSQRASSRASKRGEDKGVRCGKDGVFIYPSS</sequence>
<feature type="compositionally biased region" description="Polar residues" evidence="1">
    <location>
        <begin position="365"/>
        <end position="387"/>
    </location>
</feature>
<evidence type="ECO:0000313" key="3">
    <source>
        <dbReference type="Proteomes" id="UP001338125"/>
    </source>
</evidence>
<accession>A0ABR0T249</accession>